<evidence type="ECO:0000313" key="3">
    <source>
        <dbReference type="Proteomes" id="UP000290608"/>
    </source>
</evidence>
<sequence>MQELSLRPSKNDILTGTMSAKIKKIEVDGHIITIVNHNSDDFISLTDMIKAKDGSFYISDWLRNANTLDYISAWESMHNPSFNYGEFATIRQSAGSNAFKISVKELIEKTNASCVIAKAGRYGGTYAHKDIAFNFGMWISPVFQLYIVKEYQRLKEVETNQYNLEWNVKRILSKVNYHIQTDAVKDYIIPQSKYTKETEWLAYAEEADILNVALFTFTAKQWREANPQLALEGKNLRDIASINELAILSNLESANADMIREGENKNERFKKLYKIAQYQKEILDKQDFLKSIKKTTDDVYLDKGKPNNLQE</sequence>
<evidence type="ECO:0000259" key="1">
    <source>
        <dbReference type="PROSITE" id="PS51301"/>
    </source>
</evidence>
<protein>
    <submittedName>
        <fullName evidence="2">KilA domain-containing protein</fullName>
    </submittedName>
</protein>
<reference evidence="2 3" key="1">
    <citation type="submission" date="2018-07" db="EMBL/GenBank/DDBJ databases">
        <title>Leeuwenhoekiella genomics.</title>
        <authorList>
            <person name="Tahon G."/>
            <person name="Willems A."/>
        </authorList>
    </citation>
    <scope>NUCLEOTIDE SEQUENCE [LARGE SCALE GENOMIC DNA]</scope>
    <source>
        <strain evidence="2 3">LMG 1345</strain>
    </source>
</reference>
<dbReference type="STRING" id="1122159.SAMN02745246_01925"/>
<evidence type="ECO:0000313" key="2">
    <source>
        <dbReference type="EMBL" id="RXG30690.1"/>
    </source>
</evidence>
<dbReference type="PROSITE" id="PS51301">
    <property type="entry name" value="KILA_N"/>
    <property type="match status" value="1"/>
</dbReference>
<dbReference type="Proteomes" id="UP000290608">
    <property type="component" value="Unassembled WGS sequence"/>
</dbReference>
<feature type="domain" description="KilA-N" evidence="1">
    <location>
        <begin position="21"/>
        <end position="154"/>
    </location>
</feature>
<organism evidence="2 3">
    <name type="scientific">Leeuwenhoekiella marinoflava</name>
    <dbReference type="NCBI Taxonomy" id="988"/>
    <lineage>
        <taxon>Bacteria</taxon>
        <taxon>Pseudomonadati</taxon>
        <taxon>Bacteroidota</taxon>
        <taxon>Flavobacteriia</taxon>
        <taxon>Flavobacteriales</taxon>
        <taxon>Flavobacteriaceae</taxon>
        <taxon>Leeuwenhoekiella</taxon>
    </lineage>
</organism>
<comment type="caution">
    <text evidence="2">The sequence shown here is derived from an EMBL/GenBank/DDBJ whole genome shotgun (WGS) entry which is preliminary data.</text>
</comment>
<dbReference type="InterPro" id="IPR017880">
    <property type="entry name" value="KilA_N"/>
</dbReference>
<dbReference type="EMBL" id="QOVL01000007">
    <property type="protein sequence ID" value="RXG30690.1"/>
    <property type="molecule type" value="Genomic_DNA"/>
</dbReference>
<dbReference type="AlphaFoldDB" id="A0A4Q0PLV7"/>
<name>A0A4Q0PLV7_9FLAO</name>
<gene>
    <name evidence="2" type="ORF">DSL99_1732</name>
</gene>
<dbReference type="Pfam" id="PF04383">
    <property type="entry name" value="KilA-N"/>
    <property type="match status" value="1"/>
</dbReference>
<dbReference type="InterPro" id="IPR018004">
    <property type="entry name" value="KilA/APSES_HTH"/>
</dbReference>
<accession>A0A4Q0PLV7</accession>
<proteinExistence type="predicted"/>
<dbReference type="SMART" id="SM01252">
    <property type="entry name" value="KilA-N"/>
    <property type="match status" value="1"/>
</dbReference>